<feature type="domain" description="Histidine kinase" evidence="12">
    <location>
        <begin position="251"/>
        <end position="454"/>
    </location>
</feature>
<dbReference type="AlphaFoldDB" id="A0AA46H186"/>
<dbReference type="PANTHER" id="PTHR45436:SF5">
    <property type="entry name" value="SENSOR HISTIDINE KINASE TRCS"/>
    <property type="match status" value="1"/>
</dbReference>
<keyword evidence="6 11" id="KW-0812">Transmembrane</keyword>
<dbReference type="Gene3D" id="6.10.340.10">
    <property type="match status" value="1"/>
</dbReference>
<dbReference type="InterPro" id="IPR003661">
    <property type="entry name" value="HisK_dim/P_dom"/>
</dbReference>
<dbReference type="InterPro" id="IPR036097">
    <property type="entry name" value="HisK_dim/P_sf"/>
</dbReference>
<name>A0AA46H186_9MICO</name>
<organism evidence="14 15">
    <name type="scientific">Dermatophilus congolensis</name>
    <dbReference type="NCBI Taxonomy" id="1863"/>
    <lineage>
        <taxon>Bacteria</taxon>
        <taxon>Bacillati</taxon>
        <taxon>Actinomycetota</taxon>
        <taxon>Actinomycetes</taxon>
        <taxon>Micrococcales</taxon>
        <taxon>Dermatophilaceae</taxon>
        <taxon>Dermatophilus</taxon>
    </lineage>
</organism>
<keyword evidence="8 11" id="KW-1133">Transmembrane helix</keyword>
<evidence type="ECO:0000256" key="11">
    <source>
        <dbReference type="SAM" id="Phobius"/>
    </source>
</evidence>
<feature type="transmembrane region" description="Helical" evidence="11">
    <location>
        <begin position="16"/>
        <end position="43"/>
    </location>
</feature>
<reference evidence="14 15" key="1">
    <citation type="submission" date="2018-06" db="EMBL/GenBank/DDBJ databases">
        <authorList>
            <consortium name="Pathogen Informatics"/>
            <person name="Doyle S."/>
        </authorList>
    </citation>
    <scope>NUCLEOTIDE SEQUENCE [LARGE SCALE GENOMIC DNA]</scope>
    <source>
        <strain evidence="14 15">NCTC7915</strain>
    </source>
</reference>
<dbReference type="EC" id="2.7.13.3" evidence="3"/>
<keyword evidence="4" id="KW-0597">Phosphoprotein</keyword>
<evidence type="ECO:0000256" key="4">
    <source>
        <dbReference type="ARBA" id="ARBA00022553"/>
    </source>
</evidence>
<dbReference type="Gene3D" id="1.10.287.130">
    <property type="match status" value="1"/>
</dbReference>
<evidence type="ECO:0000256" key="8">
    <source>
        <dbReference type="ARBA" id="ARBA00022989"/>
    </source>
</evidence>
<dbReference type="Proteomes" id="UP000254118">
    <property type="component" value="Unassembled WGS sequence"/>
</dbReference>
<dbReference type="InterPro" id="IPR003660">
    <property type="entry name" value="HAMP_dom"/>
</dbReference>
<evidence type="ECO:0000313" key="15">
    <source>
        <dbReference type="Proteomes" id="UP000254118"/>
    </source>
</evidence>
<protein>
    <recommendedName>
        <fullName evidence="3">histidine kinase</fullName>
        <ecNumber evidence="3">2.7.13.3</ecNumber>
    </recommendedName>
</protein>
<comment type="subcellular location">
    <subcellularLocation>
        <location evidence="2">Cell membrane</location>
    </subcellularLocation>
</comment>
<dbReference type="PRINTS" id="PR00344">
    <property type="entry name" value="BCTRLSENSOR"/>
</dbReference>
<feature type="transmembrane region" description="Helical" evidence="11">
    <location>
        <begin position="165"/>
        <end position="185"/>
    </location>
</feature>
<evidence type="ECO:0000259" key="13">
    <source>
        <dbReference type="PROSITE" id="PS50885"/>
    </source>
</evidence>
<comment type="catalytic activity">
    <reaction evidence="1">
        <text>ATP + protein L-histidine = ADP + protein N-phospho-L-histidine.</text>
        <dbReference type="EC" id="2.7.13.3"/>
    </reaction>
</comment>
<accession>A0AA46H186</accession>
<dbReference type="InterPro" id="IPR004358">
    <property type="entry name" value="Sig_transdc_His_kin-like_C"/>
</dbReference>
<keyword evidence="5 14" id="KW-0808">Transferase</keyword>
<dbReference type="GO" id="GO:0000155">
    <property type="term" value="F:phosphorelay sensor kinase activity"/>
    <property type="evidence" value="ECO:0007669"/>
    <property type="project" value="InterPro"/>
</dbReference>
<evidence type="ECO:0000256" key="3">
    <source>
        <dbReference type="ARBA" id="ARBA00012438"/>
    </source>
</evidence>
<feature type="domain" description="HAMP" evidence="13">
    <location>
        <begin position="190"/>
        <end position="243"/>
    </location>
</feature>
<dbReference type="InterPro" id="IPR003594">
    <property type="entry name" value="HATPase_dom"/>
</dbReference>
<dbReference type="Pfam" id="PF00672">
    <property type="entry name" value="HAMP"/>
    <property type="match status" value="1"/>
</dbReference>
<dbReference type="SUPFAM" id="SSF158472">
    <property type="entry name" value="HAMP domain-like"/>
    <property type="match status" value="1"/>
</dbReference>
<dbReference type="SUPFAM" id="SSF55874">
    <property type="entry name" value="ATPase domain of HSP90 chaperone/DNA topoisomerase II/histidine kinase"/>
    <property type="match status" value="1"/>
</dbReference>
<dbReference type="SMART" id="SM00388">
    <property type="entry name" value="HisKA"/>
    <property type="match status" value="1"/>
</dbReference>
<evidence type="ECO:0000256" key="5">
    <source>
        <dbReference type="ARBA" id="ARBA00022679"/>
    </source>
</evidence>
<evidence type="ECO:0000256" key="2">
    <source>
        <dbReference type="ARBA" id="ARBA00004236"/>
    </source>
</evidence>
<dbReference type="InterPro" id="IPR005467">
    <property type="entry name" value="His_kinase_dom"/>
</dbReference>
<sequence length="454" mass="48649">MFVGRRPGTWSLRRQVVVLSGIFLTVLLGIGLVLFVIALRAVLVQSASDATLNQTYQLAQAVRSGDTTPVHAVQRAAPGSTMLQALSRDGRVLAASGNAFVTVALVDPIPVVGNAVTQQHEGFLDLAGDSDAYVASAQTVVTPGGEQVTLVVAQPLEVESHTIEIAVMLLAVASVVLVGVVLVLVDRVLRRALEPVRRITEHAAHITRARTSERVVVPPTGDDIAVLAMTVNEMLDRLARAEETTQRFVSDASHELRSPLAAVRTHVEIAERGAGLDLPLVRSEVMRVQALVEDLLTLAKSDDEGLRLVREPLDLDEIVSAEARHLRVVTDARVEVVLAAAEVWGDGARLGQVLRNLTENARRHTSGVIRLVMEVDGQVVRVHVDNSGAPVPEKDRLIIFDRFARLDAARERDLGGSGLGLAIARTVAELHGGSLVAGVAPEGWCRFSLTLPLV</sequence>
<keyword evidence="7 14" id="KW-0418">Kinase</keyword>
<evidence type="ECO:0000256" key="1">
    <source>
        <dbReference type="ARBA" id="ARBA00000085"/>
    </source>
</evidence>
<dbReference type="Pfam" id="PF02518">
    <property type="entry name" value="HATPase_c"/>
    <property type="match status" value="1"/>
</dbReference>
<dbReference type="PROSITE" id="PS50109">
    <property type="entry name" value="HIS_KIN"/>
    <property type="match status" value="1"/>
</dbReference>
<comment type="caution">
    <text evidence="14">The sequence shown here is derived from an EMBL/GenBank/DDBJ whole genome shotgun (WGS) entry which is preliminary data.</text>
</comment>
<evidence type="ECO:0000256" key="10">
    <source>
        <dbReference type="ARBA" id="ARBA00023136"/>
    </source>
</evidence>
<dbReference type="PROSITE" id="PS50885">
    <property type="entry name" value="HAMP"/>
    <property type="match status" value="1"/>
</dbReference>
<gene>
    <name evidence="14" type="primary">tcrY_2</name>
    <name evidence="14" type="ORF">NCTC7915_02036</name>
</gene>
<dbReference type="CDD" id="cd06225">
    <property type="entry name" value="HAMP"/>
    <property type="match status" value="1"/>
</dbReference>
<evidence type="ECO:0000256" key="6">
    <source>
        <dbReference type="ARBA" id="ARBA00022692"/>
    </source>
</evidence>
<keyword evidence="10 11" id="KW-0472">Membrane</keyword>
<dbReference type="SMART" id="SM00304">
    <property type="entry name" value="HAMP"/>
    <property type="match status" value="1"/>
</dbReference>
<dbReference type="SMART" id="SM00387">
    <property type="entry name" value="HATPase_c"/>
    <property type="match status" value="1"/>
</dbReference>
<evidence type="ECO:0000256" key="7">
    <source>
        <dbReference type="ARBA" id="ARBA00022777"/>
    </source>
</evidence>
<dbReference type="SUPFAM" id="SSF47384">
    <property type="entry name" value="Homodimeric domain of signal transducing histidine kinase"/>
    <property type="match status" value="1"/>
</dbReference>
<evidence type="ECO:0000313" key="14">
    <source>
        <dbReference type="EMBL" id="STD14024.1"/>
    </source>
</evidence>
<dbReference type="InterPro" id="IPR050428">
    <property type="entry name" value="TCS_sensor_his_kinase"/>
</dbReference>
<dbReference type="GO" id="GO:0005886">
    <property type="term" value="C:plasma membrane"/>
    <property type="evidence" value="ECO:0007669"/>
    <property type="project" value="UniProtKB-SubCell"/>
</dbReference>
<dbReference type="EMBL" id="UFYA01000001">
    <property type="protein sequence ID" value="STD14024.1"/>
    <property type="molecule type" value="Genomic_DNA"/>
</dbReference>
<dbReference type="CDD" id="cd00075">
    <property type="entry name" value="HATPase"/>
    <property type="match status" value="1"/>
</dbReference>
<proteinExistence type="predicted"/>
<dbReference type="InterPro" id="IPR036890">
    <property type="entry name" value="HATPase_C_sf"/>
</dbReference>
<keyword evidence="9" id="KW-0902">Two-component regulatory system</keyword>
<dbReference type="PANTHER" id="PTHR45436">
    <property type="entry name" value="SENSOR HISTIDINE KINASE YKOH"/>
    <property type="match status" value="1"/>
</dbReference>
<dbReference type="CDD" id="cd00082">
    <property type="entry name" value="HisKA"/>
    <property type="match status" value="1"/>
</dbReference>
<dbReference type="Pfam" id="PF00512">
    <property type="entry name" value="HisKA"/>
    <property type="match status" value="1"/>
</dbReference>
<evidence type="ECO:0000256" key="9">
    <source>
        <dbReference type="ARBA" id="ARBA00023012"/>
    </source>
</evidence>
<evidence type="ECO:0000259" key="12">
    <source>
        <dbReference type="PROSITE" id="PS50109"/>
    </source>
</evidence>
<dbReference type="Gene3D" id="3.30.565.10">
    <property type="entry name" value="Histidine kinase-like ATPase, C-terminal domain"/>
    <property type="match status" value="1"/>
</dbReference>